<accession>A0A5B0PAQ3</accession>
<comment type="caution">
    <text evidence="1">The sequence shown here is derived from an EMBL/GenBank/DDBJ whole genome shotgun (WGS) entry which is preliminary data.</text>
</comment>
<organism evidence="1 2">
    <name type="scientific">Puccinia graminis f. sp. tritici</name>
    <dbReference type="NCBI Taxonomy" id="56615"/>
    <lineage>
        <taxon>Eukaryota</taxon>
        <taxon>Fungi</taxon>
        <taxon>Dikarya</taxon>
        <taxon>Basidiomycota</taxon>
        <taxon>Pucciniomycotina</taxon>
        <taxon>Pucciniomycetes</taxon>
        <taxon>Pucciniales</taxon>
        <taxon>Pucciniaceae</taxon>
        <taxon>Puccinia</taxon>
    </lineage>
</organism>
<proteinExistence type="predicted"/>
<dbReference type="AlphaFoldDB" id="A0A5B0PAQ3"/>
<sequence>MGQTAQVPAYRPACARWLTAVMIVNVKIDKGARETRLLTWNDALRDLQNTASSLVEASISAVGLLSAASLLVLLPSSPLVDHSAQYSWECQATLT</sequence>
<reference evidence="1 2" key="1">
    <citation type="submission" date="2019-05" db="EMBL/GenBank/DDBJ databases">
        <title>Emergence of the Ug99 lineage of the wheat stem rust pathogen through somatic hybridization.</title>
        <authorList>
            <person name="Li F."/>
            <person name="Upadhyaya N.M."/>
            <person name="Sperschneider J."/>
            <person name="Matny O."/>
            <person name="Nguyen-Phuc H."/>
            <person name="Mago R."/>
            <person name="Raley C."/>
            <person name="Miller M.E."/>
            <person name="Silverstein K.A.T."/>
            <person name="Henningsen E."/>
            <person name="Hirsch C.D."/>
            <person name="Visser B."/>
            <person name="Pretorius Z.A."/>
            <person name="Steffenson B.J."/>
            <person name="Schwessinger B."/>
            <person name="Dodds P.N."/>
            <person name="Figueroa M."/>
        </authorList>
    </citation>
    <scope>NUCLEOTIDE SEQUENCE [LARGE SCALE GENOMIC DNA]</scope>
    <source>
        <strain evidence="1">21-0</strain>
    </source>
</reference>
<gene>
    <name evidence="1" type="ORF">PGT21_028475</name>
</gene>
<protein>
    <submittedName>
        <fullName evidence="1">Uncharacterized protein</fullName>
    </submittedName>
</protein>
<name>A0A5B0PAQ3_PUCGR</name>
<evidence type="ECO:0000313" key="1">
    <source>
        <dbReference type="EMBL" id="KAA1098106.1"/>
    </source>
</evidence>
<keyword evidence="2" id="KW-1185">Reference proteome</keyword>
<dbReference type="EMBL" id="VSWC01000066">
    <property type="protein sequence ID" value="KAA1098106.1"/>
    <property type="molecule type" value="Genomic_DNA"/>
</dbReference>
<evidence type="ECO:0000313" key="2">
    <source>
        <dbReference type="Proteomes" id="UP000324748"/>
    </source>
</evidence>
<dbReference type="Proteomes" id="UP000324748">
    <property type="component" value="Unassembled WGS sequence"/>
</dbReference>